<accession>M3AU50</accession>
<reference evidence="2 3" key="1">
    <citation type="journal article" date="2012" name="PLoS Pathog.">
        <title>Diverse lifestyles and strategies of plant pathogenesis encoded in the genomes of eighteen Dothideomycetes fungi.</title>
        <authorList>
            <person name="Ohm R.A."/>
            <person name="Feau N."/>
            <person name="Henrissat B."/>
            <person name="Schoch C.L."/>
            <person name="Horwitz B.A."/>
            <person name="Barry K.W."/>
            <person name="Condon B.J."/>
            <person name="Copeland A.C."/>
            <person name="Dhillon B."/>
            <person name="Glaser F."/>
            <person name="Hesse C.N."/>
            <person name="Kosti I."/>
            <person name="LaButti K."/>
            <person name="Lindquist E.A."/>
            <person name="Lucas S."/>
            <person name="Salamov A.A."/>
            <person name="Bradshaw R.E."/>
            <person name="Ciuffetti L."/>
            <person name="Hamelin R.C."/>
            <person name="Kema G.H.J."/>
            <person name="Lawrence C."/>
            <person name="Scott J.A."/>
            <person name="Spatafora J.W."/>
            <person name="Turgeon B.G."/>
            <person name="de Wit P.J.G.M."/>
            <person name="Zhong S."/>
            <person name="Goodwin S.B."/>
            <person name="Grigoriev I.V."/>
        </authorList>
    </citation>
    <scope>NUCLEOTIDE SEQUENCE [LARGE SCALE GENOMIC DNA]</scope>
    <source>
        <strain evidence="2 3">CIRAD86</strain>
    </source>
</reference>
<dbReference type="HOGENOM" id="CLU_866350_0_0_1"/>
<sequence length="321" mass="36147">MALRKASRALNSGITKQRKHLQLLIYVSLLRPYIFGSGQENFTSFEFTSASFSRDPCFPPRTHRIPFRLELVYKTSVVNITGLSLISIAITSLRKPQVLPPPSYPGSLRQARRRKTLQRLRQRERHASDIMRYEMNLDWPENVRIFQRLYNASATVKWVRDDYNNREKSERSQMWTRHIIKPVYTAQKEQDRATVRAEIINAAKALKIEIPITNPPVAAPPAPTIAPALQPLSIWNTQDSLVVLNTTVSTATPATTSATIPFHALPLAKRSAPKSRRLGPKFVLAGHPDPAEAQKTSEPLAKKPATAERVQMSRDLPSASS</sequence>
<dbReference type="Proteomes" id="UP000016932">
    <property type="component" value="Unassembled WGS sequence"/>
</dbReference>
<proteinExistence type="predicted"/>
<dbReference type="AlphaFoldDB" id="M3AU50"/>
<dbReference type="KEGG" id="pfj:MYCFIDRAFT_177599"/>
<dbReference type="VEuPathDB" id="FungiDB:MYCFIDRAFT_177599"/>
<protein>
    <submittedName>
        <fullName evidence="2">Uncharacterized protein</fullName>
    </submittedName>
</protein>
<name>M3AU50_PSEFD</name>
<evidence type="ECO:0000256" key="1">
    <source>
        <dbReference type="SAM" id="MobiDB-lite"/>
    </source>
</evidence>
<dbReference type="EMBL" id="KB446561">
    <property type="protein sequence ID" value="EME80668.1"/>
    <property type="molecule type" value="Genomic_DNA"/>
</dbReference>
<evidence type="ECO:0000313" key="2">
    <source>
        <dbReference type="EMBL" id="EME80668.1"/>
    </source>
</evidence>
<dbReference type="RefSeq" id="XP_007929552.1">
    <property type="nucleotide sequence ID" value="XM_007931361.1"/>
</dbReference>
<feature type="region of interest" description="Disordered" evidence="1">
    <location>
        <begin position="269"/>
        <end position="321"/>
    </location>
</feature>
<keyword evidence="3" id="KW-1185">Reference proteome</keyword>
<evidence type="ECO:0000313" key="3">
    <source>
        <dbReference type="Proteomes" id="UP000016932"/>
    </source>
</evidence>
<dbReference type="OrthoDB" id="10570582at2759"/>
<dbReference type="GeneID" id="19333808"/>
<organism evidence="2 3">
    <name type="scientific">Pseudocercospora fijiensis (strain CIRAD86)</name>
    <name type="common">Black leaf streak disease fungus</name>
    <name type="synonym">Mycosphaerella fijiensis</name>
    <dbReference type="NCBI Taxonomy" id="383855"/>
    <lineage>
        <taxon>Eukaryota</taxon>
        <taxon>Fungi</taxon>
        <taxon>Dikarya</taxon>
        <taxon>Ascomycota</taxon>
        <taxon>Pezizomycotina</taxon>
        <taxon>Dothideomycetes</taxon>
        <taxon>Dothideomycetidae</taxon>
        <taxon>Mycosphaerellales</taxon>
        <taxon>Mycosphaerellaceae</taxon>
        <taxon>Pseudocercospora</taxon>
    </lineage>
</organism>
<gene>
    <name evidence="2" type="ORF">MYCFIDRAFT_177599</name>
</gene>